<dbReference type="NCBIfam" id="NF009897">
    <property type="entry name" value="PRK13357.1"/>
    <property type="match status" value="1"/>
</dbReference>
<keyword evidence="6" id="KW-0663">Pyridoxal phosphate</keyword>
<dbReference type="Proteomes" id="UP000644020">
    <property type="component" value="Unassembled WGS sequence"/>
</dbReference>
<proteinExistence type="inferred from homology"/>
<dbReference type="InterPro" id="IPR043132">
    <property type="entry name" value="BCAT-like_C"/>
</dbReference>
<dbReference type="Pfam" id="PF01063">
    <property type="entry name" value="Aminotran_4"/>
    <property type="match status" value="1"/>
</dbReference>
<dbReference type="InterPro" id="IPR001544">
    <property type="entry name" value="Aminotrans_IV"/>
</dbReference>
<name>A0A918SXF6_9ACTN</name>
<dbReference type="PANTHER" id="PTHR11825">
    <property type="entry name" value="SUBGROUP IIII AMINOTRANSFERASE"/>
    <property type="match status" value="1"/>
</dbReference>
<dbReference type="EMBL" id="BMUL01000004">
    <property type="protein sequence ID" value="GHA76037.1"/>
    <property type="molecule type" value="Genomic_DNA"/>
</dbReference>
<dbReference type="GO" id="GO:0004084">
    <property type="term" value="F:branched-chain-amino-acid transaminase activity"/>
    <property type="evidence" value="ECO:0007669"/>
    <property type="project" value="InterPro"/>
</dbReference>
<gene>
    <name evidence="10" type="ORF">GCM10010305_18490</name>
</gene>
<dbReference type="GO" id="GO:0008652">
    <property type="term" value="P:amino acid biosynthetic process"/>
    <property type="evidence" value="ECO:0007669"/>
    <property type="project" value="UniProtKB-KW"/>
</dbReference>
<reference evidence="10" key="2">
    <citation type="submission" date="2020-09" db="EMBL/GenBank/DDBJ databases">
        <authorList>
            <person name="Sun Q."/>
            <person name="Ohkuma M."/>
        </authorList>
    </citation>
    <scope>NUCLEOTIDE SEQUENCE</scope>
    <source>
        <strain evidence="10">JCM 4518</strain>
    </source>
</reference>
<dbReference type="SUPFAM" id="SSF56752">
    <property type="entry name" value="D-aminoacid aminotransferase-like PLP-dependent enzymes"/>
    <property type="match status" value="1"/>
</dbReference>
<dbReference type="Gene3D" id="3.20.10.10">
    <property type="entry name" value="D-amino Acid Aminotransferase, subunit A, domain 2"/>
    <property type="match status" value="1"/>
</dbReference>
<evidence type="ECO:0000256" key="2">
    <source>
        <dbReference type="ARBA" id="ARBA00009320"/>
    </source>
</evidence>
<evidence type="ECO:0000256" key="6">
    <source>
        <dbReference type="ARBA" id="ARBA00022898"/>
    </source>
</evidence>
<dbReference type="NCBIfam" id="TIGR01123">
    <property type="entry name" value="ilvE_II"/>
    <property type="match status" value="1"/>
</dbReference>
<keyword evidence="4" id="KW-0028">Amino-acid biosynthesis</keyword>
<dbReference type="InterPro" id="IPR036038">
    <property type="entry name" value="Aminotransferase-like"/>
</dbReference>
<comment type="similarity">
    <text evidence="2">Belongs to the class-IV pyridoxal-phosphate-dependent aminotransferase family.</text>
</comment>
<dbReference type="GO" id="GO:0009082">
    <property type="term" value="P:branched-chain amino acid biosynthetic process"/>
    <property type="evidence" value="ECO:0007669"/>
    <property type="project" value="UniProtKB-KW"/>
</dbReference>
<evidence type="ECO:0000313" key="11">
    <source>
        <dbReference type="Proteomes" id="UP000644020"/>
    </source>
</evidence>
<evidence type="ECO:0000313" key="10">
    <source>
        <dbReference type="EMBL" id="GHA76037.1"/>
    </source>
</evidence>
<comment type="caution">
    <text evidence="10">The sequence shown here is derived from an EMBL/GenBank/DDBJ whole genome shotgun (WGS) entry which is preliminary data.</text>
</comment>
<evidence type="ECO:0000256" key="9">
    <source>
        <dbReference type="SAM" id="MobiDB-lite"/>
    </source>
</evidence>
<dbReference type="InterPro" id="IPR043131">
    <property type="entry name" value="BCAT-like_N"/>
</dbReference>
<evidence type="ECO:0000256" key="8">
    <source>
        <dbReference type="PIRSR" id="PIRSR006468-1"/>
    </source>
</evidence>
<feature type="modified residue" description="N6-(pyridoxal phosphate)lysine" evidence="8">
    <location>
        <position position="200"/>
    </location>
</feature>
<organism evidence="10 11">
    <name type="scientific">Streptomyces termitum</name>
    <dbReference type="NCBI Taxonomy" id="67368"/>
    <lineage>
        <taxon>Bacteria</taxon>
        <taxon>Bacillati</taxon>
        <taxon>Actinomycetota</taxon>
        <taxon>Actinomycetes</taxon>
        <taxon>Kitasatosporales</taxon>
        <taxon>Streptomycetaceae</taxon>
        <taxon>Streptomyces</taxon>
    </lineage>
</organism>
<evidence type="ECO:0000256" key="4">
    <source>
        <dbReference type="ARBA" id="ARBA00022605"/>
    </source>
</evidence>
<dbReference type="PIRSF" id="PIRSF006468">
    <property type="entry name" value="BCAT1"/>
    <property type="match status" value="1"/>
</dbReference>
<keyword evidence="3 10" id="KW-0032">Aminotransferase</keyword>
<sequence>MSDSAPAPCPDPDPDPSALRAILKDPGFCRYSTGRVAVVDWDAGTGWSEPVIAPYADLAMDPAALGLHYGQAVFEGMKAFRAADGTVSLFRPDDHGRRLARSAARLAMTPMPVELCTRACAALVAAVAHWVPGGYGQSLYLRPLLISTEAELGLRPSRRQRCVILAHPADPCFGAGFRPLSVTVATDAVRAVRGGTGESKCAGNYAAGLLTRTEAQARGYDEVLWLDGLERRWIEELSTMNVLLVWRDGDGVRLTTPPCDGTIVRGLTRDSLLTLAAGPGGPAAAEEPTSLDALLDGLRDGRLTEIAACGTAGVVVPVGRVGTPDGDLTVGDGTEGPVTALLRRTLLDVQQGRTPDTHGWLRPVPPADANGGRRP</sequence>
<feature type="region of interest" description="Disordered" evidence="9">
    <location>
        <begin position="352"/>
        <end position="375"/>
    </location>
</feature>
<reference evidence="10" key="1">
    <citation type="journal article" date="2014" name="Int. J. Syst. Evol. Microbiol.">
        <title>Complete genome sequence of Corynebacterium casei LMG S-19264T (=DSM 44701T), isolated from a smear-ripened cheese.</title>
        <authorList>
            <consortium name="US DOE Joint Genome Institute (JGI-PGF)"/>
            <person name="Walter F."/>
            <person name="Albersmeier A."/>
            <person name="Kalinowski J."/>
            <person name="Ruckert C."/>
        </authorList>
    </citation>
    <scope>NUCLEOTIDE SEQUENCE</scope>
    <source>
        <strain evidence="10">JCM 4518</strain>
    </source>
</reference>
<dbReference type="Gene3D" id="3.30.470.10">
    <property type="match status" value="1"/>
</dbReference>
<keyword evidence="5" id="KW-0808">Transferase</keyword>
<dbReference type="AlphaFoldDB" id="A0A918SXF6"/>
<evidence type="ECO:0000256" key="5">
    <source>
        <dbReference type="ARBA" id="ARBA00022679"/>
    </source>
</evidence>
<comment type="cofactor">
    <cofactor evidence="1">
        <name>pyridoxal 5'-phosphate</name>
        <dbReference type="ChEBI" id="CHEBI:597326"/>
    </cofactor>
</comment>
<evidence type="ECO:0000256" key="3">
    <source>
        <dbReference type="ARBA" id="ARBA00022576"/>
    </source>
</evidence>
<accession>A0A918SXF6</accession>
<dbReference type="InterPro" id="IPR005786">
    <property type="entry name" value="B_amino_transII"/>
</dbReference>
<evidence type="ECO:0000256" key="1">
    <source>
        <dbReference type="ARBA" id="ARBA00001933"/>
    </source>
</evidence>
<protein>
    <submittedName>
        <fullName evidence="10">Branched-chain-amino-acid aminotransferase</fullName>
    </submittedName>
</protein>
<dbReference type="RefSeq" id="WP_189976096.1">
    <property type="nucleotide sequence ID" value="NZ_BMUL01000004.1"/>
</dbReference>
<keyword evidence="11" id="KW-1185">Reference proteome</keyword>
<dbReference type="PANTHER" id="PTHR11825:SF44">
    <property type="entry name" value="BRANCHED-CHAIN-AMINO-ACID AMINOTRANSFERASE"/>
    <property type="match status" value="1"/>
</dbReference>
<keyword evidence="7" id="KW-0100">Branched-chain amino acid biosynthesis</keyword>
<evidence type="ECO:0000256" key="7">
    <source>
        <dbReference type="ARBA" id="ARBA00023304"/>
    </source>
</evidence>